<dbReference type="AlphaFoldDB" id="A0A6J6TUF9"/>
<dbReference type="Pfam" id="PF13561">
    <property type="entry name" value="adh_short_C2"/>
    <property type="match status" value="1"/>
</dbReference>
<evidence type="ECO:0000256" key="2">
    <source>
        <dbReference type="ARBA" id="ARBA00023002"/>
    </source>
</evidence>
<sequence length="259" mass="26866">MLLDGKVALVSGAGAGLGRAAGRRLAAHGARVVFSDLDEAAVTASVRAVHEDGGEAHGVVADITDRDACDRAISDALSTFGRLDALVNDAYDGGDYQRFADADLASWRRTADINVFGTLTMTQAALVALRASGSGRIVMVCTHGVEVIQPSFGAYTGSKAALAHHTKLLAAELGGDGIRVNAVYPGPIWGRNLQGFLDAQAGAANVEPEVVYAAFRAKNAMNEFVTADAVADCIVFLASDLSRTLTGQALYANAGESFH</sequence>
<dbReference type="CDD" id="cd05233">
    <property type="entry name" value="SDR_c"/>
    <property type="match status" value="1"/>
</dbReference>
<name>A0A6J6TUF9_9ZZZZ</name>
<dbReference type="InterPro" id="IPR002347">
    <property type="entry name" value="SDR_fam"/>
</dbReference>
<accession>A0A6J6TUF9</accession>
<dbReference type="GO" id="GO:0016491">
    <property type="term" value="F:oxidoreductase activity"/>
    <property type="evidence" value="ECO:0007669"/>
    <property type="project" value="UniProtKB-KW"/>
</dbReference>
<dbReference type="PANTHER" id="PTHR24321">
    <property type="entry name" value="DEHYDROGENASES, SHORT CHAIN"/>
    <property type="match status" value="1"/>
</dbReference>
<evidence type="ECO:0000313" key="3">
    <source>
        <dbReference type="EMBL" id="CAB4751231.1"/>
    </source>
</evidence>
<organism evidence="3">
    <name type="scientific">freshwater metagenome</name>
    <dbReference type="NCBI Taxonomy" id="449393"/>
    <lineage>
        <taxon>unclassified sequences</taxon>
        <taxon>metagenomes</taxon>
        <taxon>ecological metagenomes</taxon>
    </lineage>
</organism>
<comment type="similarity">
    <text evidence="1">Belongs to the short-chain dehydrogenases/reductases (SDR) family.</text>
</comment>
<evidence type="ECO:0000256" key="1">
    <source>
        <dbReference type="ARBA" id="ARBA00006484"/>
    </source>
</evidence>
<keyword evidence="2" id="KW-0560">Oxidoreductase</keyword>
<dbReference type="InterPro" id="IPR036291">
    <property type="entry name" value="NAD(P)-bd_dom_sf"/>
</dbReference>
<dbReference type="Gene3D" id="3.40.50.720">
    <property type="entry name" value="NAD(P)-binding Rossmann-like Domain"/>
    <property type="match status" value="1"/>
</dbReference>
<dbReference type="PANTHER" id="PTHR24321:SF8">
    <property type="entry name" value="ESTRADIOL 17-BETA-DEHYDROGENASE 8-RELATED"/>
    <property type="match status" value="1"/>
</dbReference>
<dbReference type="EMBL" id="CAEZYR010000066">
    <property type="protein sequence ID" value="CAB4751231.1"/>
    <property type="molecule type" value="Genomic_DNA"/>
</dbReference>
<dbReference type="SUPFAM" id="SSF51735">
    <property type="entry name" value="NAD(P)-binding Rossmann-fold domains"/>
    <property type="match status" value="1"/>
</dbReference>
<reference evidence="3" key="1">
    <citation type="submission" date="2020-05" db="EMBL/GenBank/DDBJ databases">
        <authorList>
            <person name="Chiriac C."/>
            <person name="Salcher M."/>
            <person name="Ghai R."/>
            <person name="Kavagutti S V."/>
        </authorList>
    </citation>
    <scope>NUCLEOTIDE SEQUENCE</scope>
</reference>
<proteinExistence type="inferred from homology"/>
<dbReference type="FunFam" id="3.40.50.720:FF:000084">
    <property type="entry name" value="Short-chain dehydrogenase reductase"/>
    <property type="match status" value="1"/>
</dbReference>
<gene>
    <name evidence="3" type="ORF">UFOPK2754_01818</name>
</gene>
<protein>
    <submittedName>
        <fullName evidence="3">Unannotated protein</fullName>
    </submittedName>
</protein>
<dbReference type="PRINTS" id="PR00081">
    <property type="entry name" value="GDHRDH"/>
</dbReference>